<feature type="compositionally biased region" description="Basic residues" evidence="4">
    <location>
        <begin position="761"/>
        <end position="773"/>
    </location>
</feature>
<feature type="region of interest" description="Disordered" evidence="4">
    <location>
        <begin position="46"/>
        <end position="80"/>
    </location>
</feature>
<feature type="region of interest" description="Disordered" evidence="4">
    <location>
        <begin position="681"/>
        <end position="849"/>
    </location>
</feature>
<evidence type="ECO:0000313" key="6">
    <source>
        <dbReference type="Ensembl" id="ENSOTSP00005127584.1"/>
    </source>
</evidence>
<dbReference type="PANTHER" id="PTHR21553:SF36">
    <property type="entry name" value="ALMS1 CENTROSOME AND BASAL BODY-ASSOCIATED PROTEIN-RELATED"/>
    <property type="match status" value="1"/>
</dbReference>
<dbReference type="Proteomes" id="UP000694402">
    <property type="component" value="Unassembled WGS sequence"/>
</dbReference>
<evidence type="ECO:0000259" key="5">
    <source>
        <dbReference type="Pfam" id="PF15309"/>
    </source>
</evidence>
<feature type="region of interest" description="Disordered" evidence="4">
    <location>
        <begin position="260"/>
        <end position="390"/>
    </location>
</feature>
<reference evidence="7" key="1">
    <citation type="journal article" date="2018" name="PLoS ONE">
        <title>Chinook salmon (Oncorhynchus tshawytscha) genome and transcriptome.</title>
        <authorList>
            <person name="Christensen K.A."/>
            <person name="Leong J.S."/>
            <person name="Sakhrani D."/>
            <person name="Biagi C.A."/>
            <person name="Minkley D.R."/>
            <person name="Withler R.E."/>
            <person name="Rondeau E.B."/>
            <person name="Koop B.F."/>
            <person name="Devlin R.H."/>
        </authorList>
    </citation>
    <scope>NUCLEOTIDE SEQUENCE [LARGE SCALE GENOMIC DNA]</scope>
</reference>
<keyword evidence="7" id="KW-1185">Reference proteome</keyword>
<feature type="compositionally biased region" description="Basic and acidic residues" evidence="4">
    <location>
        <begin position="889"/>
        <end position="907"/>
    </location>
</feature>
<keyword evidence="3" id="KW-0206">Cytoskeleton</keyword>
<feature type="compositionally biased region" description="Low complexity" evidence="4">
    <location>
        <begin position="260"/>
        <end position="385"/>
    </location>
</feature>
<feature type="compositionally biased region" description="Basic and acidic residues" evidence="4">
    <location>
        <begin position="474"/>
        <end position="486"/>
    </location>
</feature>
<evidence type="ECO:0000256" key="3">
    <source>
        <dbReference type="ARBA" id="ARBA00023212"/>
    </source>
</evidence>
<gene>
    <name evidence="6" type="primary">FNDC1</name>
</gene>
<feature type="compositionally biased region" description="Polar residues" evidence="4">
    <location>
        <begin position="155"/>
        <end position="167"/>
    </location>
</feature>
<name>A0AAZ3QI05_ONCTS</name>
<dbReference type="AlphaFoldDB" id="A0AAZ3QI05"/>
<keyword evidence="2" id="KW-0963">Cytoplasm</keyword>
<feature type="compositionally biased region" description="Polar residues" evidence="4">
    <location>
        <begin position="701"/>
        <end position="712"/>
    </location>
</feature>
<dbReference type="GO" id="GO:0046599">
    <property type="term" value="P:regulation of centriole replication"/>
    <property type="evidence" value="ECO:0007669"/>
    <property type="project" value="TreeGrafter"/>
</dbReference>
<evidence type="ECO:0000256" key="4">
    <source>
        <dbReference type="SAM" id="MobiDB-lite"/>
    </source>
</evidence>
<comment type="subcellular location">
    <subcellularLocation>
        <location evidence="1">Cytoplasm</location>
        <location evidence="1">Cytoskeleton</location>
        <location evidence="1">Microtubule organizing center</location>
        <location evidence="1">Centrosome</location>
    </subcellularLocation>
</comment>
<dbReference type="GO" id="GO:0005814">
    <property type="term" value="C:centriole"/>
    <property type="evidence" value="ECO:0007669"/>
    <property type="project" value="TreeGrafter"/>
</dbReference>
<feature type="compositionally biased region" description="Low complexity" evidence="4">
    <location>
        <begin position="1066"/>
        <end position="1080"/>
    </location>
</feature>
<dbReference type="GO" id="GO:0008017">
    <property type="term" value="F:microtubule binding"/>
    <property type="evidence" value="ECO:0007669"/>
    <property type="project" value="TreeGrafter"/>
</dbReference>
<feature type="domain" description="ALMS motif" evidence="5">
    <location>
        <begin position="948"/>
        <end position="1019"/>
    </location>
</feature>
<accession>A0AAZ3QI05</accession>
<feature type="compositionally biased region" description="Basic and acidic residues" evidence="4">
    <location>
        <begin position="564"/>
        <end position="593"/>
    </location>
</feature>
<protein>
    <recommendedName>
        <fullName evidence="5">ALMS motif domain-containing protein</fullName>
    </recommendedName>
</protein>
<reference evidence="6" key="3">
    <citation type="submission" date="2025-09" db="UniProtKB">
        <authorList>
            <consortium name="Ensembl"/>
        </authorList>
    </citation>
    <scope>IDENTIFICATION</scope>
</reference>
<dbReference type="GO" id="GO:0005813">
    <property type="term" value="C:centrosome"/>
    <property type="evidence" value="ECO:0007669"/>
    <property type="project" value="UniProtKB-SubCell"/>
</dbReference>
<evidence type="ECO:0000256" key="2">
    <source>
        <dbReference type="ARBA" id="ARBA00022490"/>
    </source>
</evidence>
<feature type="region of interest" description="Disordered" evidence="4">
    <location>
        <begin position="533"/>
        <end position="639"/>
    </location>
</feature>
<dbReference type="GeneTree" id="ENSGT00940000153123"/>
<proteinExistence type="predicted"/>
<sequence>MGSGADWVSGAWTTRTGQVSHLHVTLSPGPKGAEERSRRLLSFAPVRHSSAVSSSVDEDESLGYAPEPAPANKTGSQENRDPIWRQGQETADASVQITTATATSTFPQCFTPPQRLTGTGPSRQAALTVLLPYKPHGSEEMFYVPQTHPEPQLSPIRSDSTMESSHPGSDDAVPPRFNIEILGSRDQQVDQVVDRGVNIKHTEGIYSKRQRLGENYSMERTGTSVPDDEGQPLVDQRTPQSKFFSHVTGGLTRVPAIPITTTRGPAVPTTTTRGPAIPTTTTRGPAIPTTTTRGPAIPITTTRGPAIPTTTTRGPAVPTTTTREPAIPTTTTRGPAIPTTTTRGPAIPTTTTRGPAIPTTTTRGPAIPTTTTRGPAIPTTTTRGPSAAMRDHGTSITTSTHTQGVPDTDHPVQPSFRCSLGVGEEELEVFQPLHVEMDYSSMDLHHHFPKTHHLHMDHQISNAHLVRTSAPHPGMEREPGRRDHSLAQRSGSTLDQLWHRFSERWSLEEARPTNEREASLLERLERLSRLIHSTGTSAPPEPTQQTDTTEQEGGGRRRERKSSRKEEERRRGGVEEGRSRREESSSGRSDPHAKANQAKASVPRQAWEQQDEEPRAAEGEDSSSPSHGPAHSFSPSHLPARSQYLCPAERERSGSVSGETSSSMSTIDTARLVRAFGAHRVRGLNTQGTSHRTSHRTSHSLSKLYSTILQQRQSKEQRRGRPRETPHIPPVPSESTGTDNSVIPADSASSTSTYTLPSHRGPSHSKKAVKHVSKGVQAGDLEIVSNGTRRHTRDVGTTFPSPGSARGARVLPSSHSGSKRGRAGYRSPPKTQRKRKMSQPSARPYYPQGVSWYIPAEDLRAEGRKENKPEQQPHQGPAWFEPYSRTTRPWREPLRQRQIQDRERLTDRLQTNQLEADRDRPSERQHTKHSIITPPGPEPTGNAPAALVRISLQEALELRRPEFVSRSRERVKRLVLQVEERKLQVVFSRERNELFNQPRRPGRLSQPAQQCFKEPFPRRRWCYDLNNGQVRNRKQALTTGGPGGGGCMSSCQRCRGGERRRRGERSTALTDSTLSSTTRESPTESWADKHPGSERLGGLLHLIPCTCAVE</sequence>
<feature type="region of interest" description="Disordered" evidence="4">
    <location>
        <begin position="1058"/>
        <end position="1092"/>
    </location>
</feature>
<organism evidence="6 7">
    <name type="scientific">Oncorhynchus tshawytscha</name>
    <name type="common">Chinook salmon</name>
    <name type="synonym">Salmo tshawytscha</name>
    <dbReference type="NCBI Taxonomy" id="74940"/>
    <lineage>
        <taxon>Eukaryota</taxon>
        <taxon>Metazoa</taxon>
        <taxon>Chordata</taxon>
        <taxon>Craniata</taxon>
        <taxon>Vertebrata</taxon>
        <taxon>Euteleostomi</taxon>
        <taxon>Actinopterygii</taxon>
        <taxon>Neopterygii</taxon>
        <taxon>Teleostei</taxon>
        <taxon>Protacanthopterygii</taxon>
        <taxon>Salmoniformes</taxon>
        <taxon>Salmonidae</taxon>
        <taxon>Salmoninae</taxon>
        <taxon>Oncorhynchus</taxon>
    </lineage>
</organism>
<feature type="compositionally biased region" description="Polar residues" evidence="4">
    <location>
        <begin position="733"/>
        <end position="756"/>
    </location>
</feature>
<feature type="region of interest" description="Disordered" evidence="4">
    <location>
        <begin position="864"/>
        <end position="943"/>
    </location>
</feature>
<dbReference type="Pfam" id="PF15309">
    <property type="entry name" value="ALMS_motif"/>
    <property type="match status" value="1"/>
</dbReference>
<feature type="region of interest" description="Disordered" evidence="4">
    <location>
        <begin position="469"/>
        <end position="491"/>
    </location>
</feature>
<feature type="compositionally biased region" description="Basic and acidic residues" evidence="4">
    <location>
        <begin position="915"/>
        <end position="925"/>
    </location>
</feature>
<dbReference type="PANTHER" id="PTHR21553">
    <property type="entry name" value="ALMS1-RELATED"/>
    <property type="match status" value="1"/>
</dbReference>
<reference evidence="6" key="2">
    <citation type="submission" date="2025-08" db="UniProtKB">
        <authorList>
            <consortium name="Ensembl"/>
        </authorList>
    </citation>
    <scope>IDENTIFICATION</scope>
</reference>
<feature type="compositionally biased region" description="Basic and acidic residues" evidence="4">
    <location>
        <begin position="713"/>
        <end position="726"/>
    </location>
</feature>
<evidence type="ECO:0000313" key="7">
    <source>
        <dbReference type="Proteomes" id="UP000694402"/>
    </source>
</evidence>
<dbReference type="Ensembl" id="ENSOTST00005182834.1">
    <property type="protein sequence ID" value="ENSOTSP00005127584.1"/>
    <property type="gene ID" value="ENSOTSG00005052978.1"/>
</dbReference>
<feature type="region of interest" description="Disordered" evidence="4">
    <location>
        <begin position="148"/>
        <end position="174"/>
    </location>
</feature>
<dbReference type="GO" id="GO:0005829">
    <property type="term" value="C:cytosol"/>
    <property type="evidence" value="ECO:0007669"/>
    <property type="project" value="TreeGrafter"/>
</dbReference>
<evidence type="ECO:0000256" key="1">
    <source>
        <dbReference type="ARBA" id="ARBA00004300"/>
    </source>
</evidence>
<dbReference type="InterPro" id="IPR029299">
    <property type="entry name" value="ALMS_motif"/>
</dbReference>